<proteinExistence type="predicted"/>
<dbReference type="AlphaFoldDB" id="K1LLF4"/>
<dbReference type="SUPFAM" id="SSF49464">
    <property type="entry name" value="Carboxypeptidase regulatory domain-like"/>
    <property type="match status" value="1"/>
</dbReference>
<organism evidence="1 2">
    <name type="scientific">Cecembia lonarensis (strain CCUG 58316 / KCTC 22772 / LW9)</name>
    <dbReference type="NCBI Taxonomy" id="1225176"/>
    <lineage>
        <taxon>Bacteria</taxon>
        <taxon>Pseudomonadati</taxon>
        <taxon>Bacteroidota</taxon>
        <taxon>Cytophagia</taxon>
        <taxon>Cytophagales</taxon>
        <taxon>Cyclobacteriaceae</taxon>
        <taxon>Cecembia</taxon>
    </lineage>
</organism>
<gene>
    <name evidence="1" type="ORF">B879_00249</name>
</gene>
<evidence type="ECO:0000313" key="2">
    <source>
        <dbReference type="Proteomes" id="UP000004478"/>
    </source>
</evidence>
<evidence type="ECO:0000313" key="1">
    <source>
        <dbReference type="EMBL" id="EKB51198.1"/>
    </source>
</evidence>
<protein>
    <recommendedName>
        <fullName evidence="3">Carboxypeptidase regulatory-like domain-containing protein</fullName>
    </recommendedName>
</protein>
<dbReference type="Proteomes" id="UP000004478">
    <property type="component" value="Unassembled WGS sequence"/>
</dbReference>
<dbReference type="RefSeq" id="WP_009183303.1">
    <property type="nucleotide sequence ID" value="NZ_AMGM01000002.1"/>
</dbReference>
<comment type="caution">
    <text evidence="1">The sequence shown here is derived from an EMBL/GenBank/DDBJ whole genome shotgun (WGS) entry which is preliminary data.</text>
</comment>
<accession>K1LLF4</accession>
<dbReference type="InterPro" id="IPR008969">
    <property type="entry name" value="CarboxyPept-like_regulatory"/>
</dbReference>
<name>K1LLF4_CECL9</name>
<evidence type="ECO:0008006" key="3">
    <source>
        <dbReference type="Google" id="ProtNLM"/>
    </source>
</evidence>
<dbReference type="EMBL" id="AMGM01000002">
    <property type="protein sequence ID" value="EKB51198.1"/>
    <property type="molecule type" value="Genomic_DNA"/>
</dbReference>
<dbReference type="Gene3D" id="2.60.40.1120">
    <property type="entry name" value="Carboxypeptidase-like, regulatory domain"/>
    <property type="match status" value="1"/>
</dbReference>
<reference evidence="1 2" key="1">
    <citation type="journal article" date="2012" name="J. Bacteriol.">
        <title>Draft Genome Sequence of Cecembia lonarensis Strain LW9T, Isolated from Lonar Lake, a Haloalkaline Lake in India.</title>
        <authorList>
            <person name="Shivaji S."/>
            <person name="Ara S."/>
            <person name="Singh A."/>
            <person name="Pinnaka A.K."/>
        </authorList>
    </citation>
    <scope>NUCLEOTIDE SEQUENCE [LARGE SCALE GENOMIC DNA]</scope>
    <source>
        <strain evidence="1 2">LW9</strain>
    </source>
</reference>
<keyword evidence="2" id="KW-1185">Reference proteome</keyword>
<sequence length="245" mass="27007">MYCKNLMVVSLVFLIFSACIEKENNSNLITKADIVGSVILYDEGTNQLEKSGMLVRIQGTSSMFSTLTDVTGKFVIKDVPFGEYNIEFEKEEFGTFKIFALTHTNSGKPTSINQSPSLGKKSSTEITALSVGVEGDNVIVSITTNPAGNNSNRRYLRYFLGEDANLSQNLYSFYSSGYVVQFNPYTITISKSDLAKAGFVSGKQVYIRAYGDSFWGNEYLDPTLNRKIFPNLNPNSAAAVSFTVP</sequence>
<dbReference type="PROSITE" id="PS51257">
    <property type="entry name" value="PROKAR_LIPOPROTEIN"/>
    <property type="match status" value="1"/>
</dbReference>